<dbReference type="SMART" id="SM00360">
    <property type="entry name" value="RRM"/>
    <property type="match status" value="1"/>
</dbReference>
<evidence type="ECO:0000259" key="6">
    <source>
        <dbReference type="PROSITE" id="PS50102"/>
    </source>
</evidence>
<feature type="compositionally biased region" description="Basic residues" evidence="5">
    <location>
        <begin position="33"/>
        <end position="46"/>
    </location>
</feature>
<reference evidence="7 8" key="1">
    <citation type="submission" date="2015-08" db="EMBL/GenBank/DDBJ databases">
        <title>Ancestral chromatin configuration constrains chromatin evolution on differentiating sex chromosomes in Drosophila.</title>
        <authorList>
            <person name="Zhou Q."/>
            <person name="Bachtrog D."/>
        </authorList>
    </citation>
    <scope>NUCLEOTIDE SEQUENCE [LARGE SCALE GENOMIC DNA]</scope>
    <source>
        <tissue evidence="7">Whole larvae</tissue>
    </source>
</reference>
<comment type="subcellular location">
    <subcellularLocation>
        <location evidence="1">Nucleus</location>
        <location evidence="1">Nucleolus</location>
    </subcellularLocation>
</comment>
<evidence type="ECO:0000256" key="1">
    <source>
        <dbReference type="ARBA" id="ARBA00004604"/>
    </source>
</evidence>
<keyword evidence="8" id="KW-1185">Reference proteome</keyword>
<dbReference type="OrthoDB" id="21467at2759"/>
<proteinExistence type="predicted"/>
<evidence type="ECO:0000256" key="3">
    <source>
        <dbReference type="ARBA" id="ARBA00023242"/>
    </source>
</evidence>
<organism evidence="7 8">
    <name type="scientific">Drosophila busckii</name>
    <name type="common">Fruit fly</name>
    <dbReference type="NCBI Taxonomy" id="30019"/>
    <lineage>
        <taxon>Eukaryota</taxon>
        <taxon>Metazoa</taxon>
        <taxon>Ecdysozoa</taxon>
        <taxon>Arthropoda</taxon>
        <taxon>Hexapoda</taxon>
        <taxon>Insecta</taxon>
        <taxon>Pterygota</taxon>
        <taxon>Neoptera</taxon>
        <taxon>Endopterygota</taxon>
        <taxon>Diptera</taxon>
        <taxon>Brachycera</taxon>
        <taxon>Muscomorpha</taxon>
        <taxon>Ephydroidea</taxon>
        <taxon>Drosophilidae</taxon>
        <taxon>Drosophila</taxon>
    </lineage>
</organism>
<dbReference type="CDD" id="cd12307">
    <property type="entry name" value="RRM_NIFK_like"/>
    <property type="match status" value="1"/>
</dbReference>
<gene>
    <name evidence="7" type="ORF">Dbus_chr3Rg834</name>
</gene>
<dbReference type="Gene3D" id="3.30.70.330">
    <property type="match status" value="1"/>
</dbReference>
<dbReference type="InterPro" id="IPR000504">
    <property type="entry name" value="RRM_dom"/>
</dbReference>
<dbReference type="InterPro" id="IPR012677">
    <property type="entry name" value="Nucleotide-bd_a/b_plait_sf"/>
</dbReference>
<dbReference type="SUPFAM" id="SSF54928">
    <property type="entry name" value="RNA-binding domain, RBD"/>
    <property type="match status" value="1"/>
</dbReference>
<accession>A0A0M4EHW4</accession>
<sequence length="354" mass="39582">MPPVRKPKPQMTTKAATPTKAVGQKPAVVSGQLKKKLPNKPKRKPAKERGVVLVRHLPHGFFEQQLSQYFKQFGHVTRVRLARSERTGGSKGYAFVEFEYPEVAKVAAETMDNYLMFQKVVKAKYIPPENQKFNYFKNTVKKVTNKAGKEIYVSKVTKDTQRSVKKQNNWNEENCQKRTVSGISKLGKIQKKYEHLGIDFSSLMVQPVKKSEAAESTKAVAKKPAAKKAAKKQPEPKLEDLLGNTINEDSDDEDFELASDDGSEEEADSASDLEESEDDEEEEVLPPPKKTKKQNTGAERLEDIIKRKPGTGGIQKKKPAVAVKKNNKASQQLQLAAAKQLAKPLNKVGKKLKK</sequence>
<evidence type="ECO:0000313" key="7">
    <source>
        <dbReference type="EMBL" id="ALC46084.1"/>
    </source>
</evidence>
<feature type="compositionally biased region" description="Basic residues" evidence="5">
    <location>
        <begin position="220"/>
        <end position="231"/>
    </location>
</feature>
<dbReference type="Pfam" id="PF00076">
    <property type="entry name" value="RRM_1"/>
    <property type="match status" value="1"/>
</dbReference>
<dbReference type="PANTHER" id="PTHR46754">
    <property type="entry name" value="MKI67 FHA DOMAIN-INTERACTING NUCLEOLAR PHOSPHOPROTEIN"/>
    <property type="match status" value="1"/>
</dbReference>
<dbReference type="EMBL" id="CP012526">
    <property type="protein sequence ID" value="ALC46084.1"/>
    <property type="molecule type" value="Genomic_DNA"/>
</dbReference>
<name>A0A0M4EHW4_DROBS</name>
<feature type="compositionally biased region" description="Acidic residues" evidence="5">
    <location>
        <begin position="248"/>
        <end position="284"/>
    </location>
</feature>
<dbReference type="PROSITE" id="PS50102">
    <property type="entry name" value="RRM"/>
    <property type="match status" value="1"/>
</dbReference>
<evidence type="ECO:0000313" key="8">
    <source>
        <dbReference type="Proteomes" id="UP000494163"/>
    </source>
</evidence>
<dbReference type="GO" id="GO:0003723">
    <property type="term" value="F:RNA binding"/>
    <property type="evidence" value="ECO:0007669"/>
    <property type="project" value="UniProtKB-UniRule"/>
</dbReference>
<dbReference type="InterPro" id="IPR035979">
    <property type="entry name" value="RBD_domain_sf"/>
</dbReference>
<dbReference type="Proteomes" id="UP000494163">
    <property type="component" value="Chromosome 3R"/>
</dbReference>
<dbReference type="OMA" id="YFKQFGH"/>
<dbReference type="SMR" id="A0A0M4EHW4"/>
<evidence type="ECO:0000256" key="2">
    <source>
        <dbReference type="ARBA" id="ARBA00022884"/>
    </source>
</evidence>
<evidence type="ECO:0000256" key="5">
    <source>
        <dbReference type="SAM" id="MobiDB-lite"/>
    </source>
</evidence>
<feature type="domain" description="RRM" evidence="6">
    <location>
        <begin position="50"/>
        <end position="128"/>
    </location>
</feature>
<keyword evidence="3" id="KW-0539">Nucleus</keyword>
<feature type="region of interest" description="Disordered" evidence="5">
    <location>
        <begin position="1"/>
        <end position="47"/>
    </location>
</feature>
<dbReference type="AlphaFoldDB" id="A0A0M4EHW4"/>
<keyword evidence="2 4" id="KW-0694">RNA-binding</keyword>
<dbReference type="GO" id="GO:0005730">
    <property type="term" value="C:nucleolus"/>
    <property type="evidence" value="ECO:0007669"/>
    <property type="project" value="UniProtKB-SubCell"/>
</dbReference>
<protein>
    <submittedName>
        <fullName evidence="7">CG6937</fullName>
    </submittedName>
</protein>
<feature type="region of interest" description="Disordered" evidence="5">
    <location>
        <begin position="215"/>
        <end position="327"/>
    </location>
</feature>
<evidence type="ECO:0000256" key="4">
    <source>
        <dbReference type="PROSITE-ProRule" id="PRU00176"/>
    </source>
</evidence>
<dbReference type="STRING" id="30019.A0A0M4EHW4"/>